<evidence type="ECO:0000256" key="4">
    <source>
        <dbReference type="ARBA" id="ARBA00022691"/>
    </source>
</evidence>
<dbReference type="SUPFAM" id="SSF53335">
    <property type="entry name" value="S-adenosyl-L-methionine-dependent methyltransferases"/>
    <property type="match status" value="1"/>
</dbReference>
<reference evidence="7 8" key="1">
    <citation type="submission" date="2020-07" db="EMBL/GenBank/DDBJ databases">
        <title>Sequencing the genomes of 1000 actinobacteria strains.</title>
        <authorList>
            <person name="Klenk H.-P."/>
        </authorList>
    </citation>
    <scope>NUCLEOTIDE SEQUENCE [LARGE SCALE GENOMIC DNA]</scope>
    <source>
        <strain evidence="7 8">DSM 45763</strain>
    </source>
</reference>
<evidence type="ECO:0000256" key="2">
    <source>
        <dbReference type="ARBA" id="ARBA00022603"/>
    </source>
</evidence>
<dbReference type="Proteomes" id="UP000576393">
    <property type="component" value="Unassembled WGS sequence"/>
</dbReference>
<dbReference type="InterPro" id="IPR029063">
    <property type="entry name" value="SAM-dependent_MTases_sf"/>
</dbReference>
<dbReference type="EMBL" id="JACCCO010000003">
    <property type="protein sequence ID" value="NYF43211.1"/>
    <property type="molecule type" value="Genomic_DNA"/>
</dbReference>
<dbReference type="InterPro" id="IPR050723">
    <property type="entry name" value="CFA/CMAS"/>
</dbReference>
<comment type="caution">
    <text evidence="7">The sequence shown here is derived from an EMBL/GenBank/DDBJ whole genome shotgun (WGS) entry which is preliminary data.</text>
</comment>
<keyword evidence="3 7" id="KW-0808">Transferase</keyword>
<dbReference type="PIRSF" id="PIRSF003085">
    <property type="entry name" value="CMAS"/>
    <property type="match status" value="1"/>
</dbReference>
<dbReference type="GO" id="GO:0008610">
    <property type="term" value="P:lipid biosynthetic process"/>
    <property type="evidence" value="ECO:0007669"/>
    <property type="project" value="InterPro"/>
</dbReference>
<evidence type="ECO:0000256" key="1">
    <source>
        <dbReference type="ARBA" id="ARBA00010815"/>
    </source>
</evidence>
<keyword evidence="2 7" id="KW-0489">Methyltransferase</keyword>
<evidence type="ECO:0000256" key="3">
    <source>
        <dbReference type="ARBA" id="ARBA00022679"/>
    </source>
</evidence>
<dbReference type="Gene3D" id="3.40.50.150">
    <property type="entry name" value="Vaccinia Virus protein VP39"/>
    <property type="match status" value="1"/>
</dbReference>
<dbReference type="GO" id="GO:0032259">
    <property type="term" value="P:methylation"/>
    <property type="evidence" value="ECO:0007669"/>
    <property type="project" value="UniProtKB-KW"/>
</dbReference>
<name>A0A852V9R2_9ACTN</name>
<dbReference type="InterPro" id="IPR003333">
    <property type="entry name" value="CMAS"/>
</dbReference>
<evidence type="ECO:0000256" key="6">
    <source>
        <dbReference type="PIRSR" id="PIRSR003085-1"/>
    </source>
</evidence>
<keyword evidence="8" id="KW-1185">Reference proteome</keyword>
<dbReference type="PANTHER" id="PTHR43667:SF1">
    <property type="entry name" value="CYCLOPROPANE-FATTY-ACYL-PHOSPHOLIPID SYNTHASE"/>
    <property type="match status" value="1"/>
</dbReference>
<gene>
    <name evidence="7" type="ORF">HDA43_005438</name>
</gene>
<organism evidence="7 8">
    <name type="scientific">Streptosporangium sandarakinum</name>
    <dbReference type="NCBI Taxonomy" id="1260955"/>
    <lineage>
        <taxon>Bacteria</taxon>
        <taxon>Bacillati</taxon>
        <taxon>Actinomycetota</taxon>
        <taxon>Actinomycetes</taxon>
        <taxon>Streptosporangiales</taxon>
        <taxon>Streptosporangiaceae</taxon>
        <taxon>Streptosporangium</taxon>
    </lineage>
</organism>
<dbReference type="RefSeq" id="WP_179826614.1">
    <property type="nucleotide sequence ID" value="NZ_JACCCO010000003.1"/>
</dbReference>
<dbReference type="EC" id="2.1.1.79" evidence="7"/>
<keyword evidence="4" id="KW-0949">S-adenosyl-L-methionine</keyword>
<dbReference type="PANTHER" id="PTHR43667">
    <property type="entry name" value="CYCLOPROPANE-FATTY-ACYL-PHOSPHOLIPID SYNTHASE"/>
    <property type="match status" value="1"/>
</dbReference>
<keyword evidence="5" id="KW-0443">Lipid metabolism</keyword>
<accession>A0A852V9R2</accession>
<dbReference type="Pfam" id="PF02353">
    <property type="entry name" value="CMAS"/>
    <property type="match status" value="1"/>
</dbReference>
<proteinExistence type="inferred from homology"/>
<sequence>MKLAEIFEKVVGPEANVRLTAYDGSKAGPASADITIDIRSPIAVAYLAQAPGELGLARAYVSGHIDVHGDMYSLLSRMWSITLDDIPVSEKIAAVRALGLKPLLMRVPPPPQEVRRSMLAKMGSRHAKERDAQAIHHHYDVSNTFYEWVLGPSMAYTCATFPREDATLEEAQFTKFDLVARKLGLKPGMRLLDVGCGWGGMVMHAAREYGVKALGVTLSRQQAEWAQKAIAEAGLEELAEVRHMDYRDVTESGFDAVSSIGLTEHIGKDQLPNYFRFLYDKLLPGGRLLNHCITRPTGTEKTFNGGGFINRYVFPDGELESVGYLIRQMEDTGFEIHHEENLREHYARTLRHWCDNLDAHWDEAVAEVGRGTARVWRLYMAGCIVGFERNKVQLHQVLGVKLGPRGKSGVPLRPALDWP</sequence>
<evidence type="ECO:0000313" key="8">
    <source>
        <dbReference type="Proteomes" id="UP000576393"/>
    </source>
</evidence>
<comment type="similarity">
    <text evidence="1">Belongs to the CFA/CMAS family.</text>
</comment>
<dbReference type="CDD" id="cd02440">
    <property type="entry name" value="AdoMet_MTases"/>
    <property type="match status" value="1"/>
</dbReference>
<evidence type="ECO:0000313" key="7">
    <source>
        <dbReference type="EMBL" id="NYF43211.1"/>
    </source>
</evidence>
<feature type="active site" evidence="6">
    <location>
        <position position="383"/>
    </location>
</feature>
<protein>
    <submittedName>
        <fullName evidence="7">Cyclopropane-fatty-acyl-phospholipid synthase</fullName>
        <ecNumber evidence="7">2.1.1.79</ecNumber>
    </submittedName>
</protein>
<evidence type="ECO:0000256" key="5">
    <source>
        <dbReference type="ARBA" id="ARBA00023098"/>
    </source>
</evidence>
<dbReference type="AlphaFoldDB" id="A0A852V9R2"/>
<dbReference type="GO" id="GO:0008825">
    <property type="term" value="F:cyclopropane-fatty-acyl-phospholipid synthase activity"/>
    <property type="evidence" value="ECO:0007669"/>
    <property type="project" value="UniProtKB-EC"/>
</dbReference>